<dbReference type="InterPro" id="IPR049549">
    <property type="entry name" value="RPN7_PSMD6_C"/>
</dbReference>
<evidence type="ECO:0000256" key="4">
    <source>
        <dbReference type="SAM" id="MobiDB-lite"/>
    </source>
</evidence>
<evidence type="ECO:0000259" key="5">
    <source>
        <dbReference type="PROSITE" id="PS50250"/>
    </source>
</evidence>
<reference evidence="6 7" key="1">
    <citation type="submission" date="2016-11" db="EMBL/GenBank/DDBJ databases">
        <authorList>
            <person name="Jaros S."/>
            <person name="Januszkiewicz K."/>
            <person name="Wedrychowicz H."/>
        </authorList>
    </citation>
    <scope>NUCLEOTIDE SEQUENCE [LARGE SCALE GENOMIC DNA]</scope>
</reference>
<evidence type="ECO:0000256" key="2">
    <source>
        <dbReference type="ARBA" id="ARBA00093435"/>
    </source>
</evidence>
<evidence type="ECO:0000256" key="1">
    <source>
        <dbReference type="ARBA" id="ARBA00022942"/>
    </source>
</evidence>
<evidence type="ECO:0000256" key="3">
    <source>
        <dbReference type="ARBA" id="ARBA00093502"/>
    </source>
</evidence>
<dbReference type="EMBL" id="FQNC01000089">
    <property type="protein sequence ID" value="SGZ28712.1"/>
    <property type="molecule type" value="Genomic_DNA"/>
</dbReference>
<dbReference type="InterPro" id="IPR045135">
    <property type="entry name" value="Rpn7_N"/>
</dbReference>
<feature type="region of interest" description="Disordered" evidence="4">
    <location>
        <begin position="98"/>
        <end position="120"/>
    </location>
</feature>
<protein>
    <submittedName>
        <fullName evidence="6">BQ5605_C027g10419 protein</fullName>
    </submittedName>
</protein>
<dbReference type="Pfam" id="PF01399">
    <property type="entry name" value="PCI"/>
    <property type="match status" value="1"/>
</dbReference>
<dbReference type="AlphaFoldDB" id="A0A2X0PGU5"/>
<dbReference type="InterPro" id="IPR019585">
    <property type="entry name" value="Rpn7/CSN1"/>
</dbReference>
<keyword evidence="7" id="KW-1185">Reference proteome</keyword>
<name>A0A2X0PGU5_9BASI</name>
<dbReference type="PANTHER" id="PTHR14145">
    <property type="entry name" value="26S PROTESOME SUBUNIT 6"/>
    <property type="match status" value="1"/>
</dbReference>
<dbReference type="STRING" id="796604.A0A2X0PGU5"/>
<proteinExistence type="predicted"/>
<dbReference type="Proteomes" id="UP000249464">
    <property type="component" value="Unassembled WGS sequence"/>
</dbReference>
<comment type="function">
    <text evidence="2">Component of the 19S cap proteasome complex which acts as a regulatory subunit of the 26S proteasome, involved in the ATP-dependent degradation of ubiquitinated proteins.</text>
</comment>
<evidence type="ECO:0000313" key="6">
    <source>
        <dbReference type="EMBL" id="SGZ28712.1"/>
    </source>
</evidence>
<sequence length="468" mass="51459">MASTSTTTAPAQEDQVACIPNLKLAQHAFLLSRAITSTSSSSLSSPSSSTTDLEATRKALLQAIEEDGQSIFSSSSTRFGVDDSCARTEMAPWLAALTTSPQTSSSTSSTASTSFNSAILPPQPDLLARLQRRNKDHLATLDAQLADAETNLGETEISDALKAKALYLARIGEKDLAVKAHLHALDKTAGKGSKIDLRLAIIRIGFFHGDHNLIQDNIEKTRILVEEGGDWDRRNRLKAYEGLYLLSIRNFKKGGQLLLDTLSTFTATELIDYDDFVALCVLSGALMLERKDLKKKVGAIVLFHHCLDTDRLILQPPQIIEAPEVIALIPTRPTLKDYCESLWRCDYAAFFKALAIVEESHLLPARLLSVHSRYYVREMRIKAYAQLLESYRSVTLASLSNAFGVSQDFIDADLARFISAGRLNCSIDRVNSVVETNRPDAKNARYASVIKKGDLVLNSVQRLSRVIG</sequence>
<accession>A0A2X0PGU5</accession>
<dbReference type="InterPro" id="IPR000717">
    <property type="entry name" value="PCI_dom"/>
</dbReference>
<dbReference type="SMART" id="SM00088">
    <property type="entry name" value="PINT"/>
    <property type="match status" value="1"/>
</dbReference>
<dbReference type="Pfam" id="PF21154">
    <property type="entry name" value="RPN7_PSMD6_C"/>
    <property type="match status" value="1"/>
</dbReference>
<dbReference type="FunFam" id="1.25.40.570:FF:000005">
    <property type="entry name" value="26S proteasome regulatory subunit N7"/>
    <property type="match status" value="1"/>
</dbReference>
<organism evidence="6 7">
    <name type="scientific">Microbotryum silenes-dioicae</name>
    <dbReference type="NCBI Taxonomy" id="796604"/>
    <lineage>
        <taxon>Eukaryota</taxon>
        <taxon>Fungi</taxon>
        <taxon>Dikarya</taxon>
        <taxon>Basidiomycota</taxon>
        <taxon>Pucciniomycotina</taxon>
        <taxon>Microbotryomycetes</taxon>
        <taxon>Microbotryales</taxon>
        <taxon>Microbotryaceae</taxon>
        <taxon>Microbotryum</taxon>
    </lineage>
</organism>
<gene>
    <name evidence="6" type="primary">BQ5605_C027g10419</name>
    <name evidence="6" type="ORF">BQ5605_C027G10419</name>
</gene>
<comment type="subunit">
    <text evidence="3">The 26S proteasome is composed of a core protease, known as the 20S proteasome, capped at one or both ends by the 19S regulatory complex (RC). The RC is composed of at least 18 different subunits in two subcomplexes, the base and the lid, which form the portions proximal and distal to the 20S proteolytic core, respectively. Component of the lid subcomplex of the 19S RC.</text>
</comment>
<dbReference type="GO" id="GO:0008541">
    <property type="term" value="C:proteasome regulatory particle, lid subcomplex"/>
    <property type="evidence" value="ECO:0007669"/>
    <property type="project" value="UniProtKB-ARBA"/>
</dbReference>
<evidence type="ECO:0000313" key="7">
    <source>
        <dbReference type="Proteomes" id="UP000249464"/>
    </source>
</evidence>
<dbReference type="PROSITE" id="PS50250">
    <property type="entry name" value="PCI"/>
    <property type="match status" value="1"/>
</dbReference>
<dbReference type="GO" id="GO:0043161">
    <property type="term" value="P:proteasome-mediated ubiquitin-dependent protein catabolic process"/>
    <property type="evidence" value="ECO:0007669"/>
    <property type="project" value="TreeGrafter"/>
</dbReference>
<dbReference type="Pfam" id="PF10602">
    <property type="entry name" value="RPN7"/>
    <property type="match status" value="1"/>
</dbReference>
<dbReference type="InterPro" id="IPR036390">
    <property type="entry name" value="WH_DNA-bd_sf"/>
</dbReference>
<keyword evidence="1" id="KW-0647">Proteasome</keyword>
<dbReference type="Gene3D" id="1.25.40.570">
    <property type="match status" value="1"/>
</dbReference>
<dbReference type="SUPFAM" id="SSF46785">
    <property type="entry name" value="Winged helix' DNA-binding domain"/>
    <property type="match status" value="1"/>
</dbReference>
<feature type="compositionally biased region" description="Low complexity" evidence="4">
    <location>
        <begin position="98"/>
        <end position="118"/>
    </location>
</feature>
<dbReference type="PANTHER" id="PTHR14145:SF1">
    <property type="entry name" value="26S PROTEASOME NON-ATPASE REGULATORY SUBUNIT 6"/>
    <property type="match status" value="1"/>
</dbReference>
<feature type="domain" description="PCI" evidence="5">
    <location>
        <begin position="250"/>
        <end position="441"/>
    </location>
</feature>